<feature type="domain" description="Maltose/galactoside acetyltransferase" evidence="4">
    <location>
        <begin position="10"/>
        <end position="64"/>
    </location>
</feature>
<evidence type="ECO:0000256" key="2">
    <source>
        <dbReference type="ARBA" id="ARBA00022679"/>
    </source>
</evidence>
<keyword evidence="2 5" id="KW-0808">Transferase</keyword>
<keyword evidence="5" id="KW-0012">Acyltransferase</keyword>
<evidence type="ECO:0000313" key="6">
    <source>
        <dbReference type="Proteomes" id="UP001519363"/>
    </source>
</evidence>
<dbReference type="Pfam" id="PF00132">
    <property type="entry name" value="Hexapep"/>
    <property type="match status" value="1"/>
</dbReference>
<dbReference type="Pfam" id="PF12464">
    <property type="entry name" value="Mac"/>
    <property type="match status" value="1"/>
</dbReference>
<dbReference type="GO" id="GO:0008925">
    <property type="term" value="F:maltose O-acetyltransferase activity"/>
    <property type="evidence" value="ECO:0007669"/>
    <property type="project" value="UniProtKB-EC"/>
</dbReference>
<keyword evidence="3" id="KW-0677">Repeat</keyword>
<dbReference type="PROSITE" id="PS00101">
    <property type="entry name" value="HEXAPEP_TRANSFERASES"/>
    <property type="match status" value="1"/>
</dbReference>
<protein>
    <submittedName>
        <fullName evidence="5">Maltose O-acetyltransferase</fullName>
        <ecNumber evidence="5">2.3.1.79</ecNumber>
    </submittedName>
</protein>
<sequence>MSVDAFDVVRAHMVPGVPYVSTAPEITPHRVRCLELLDEVNNTALTDHDLRYKLLTELLGGIGEDSWVMPRFLCEFGRFITLGDRVRVNFDVVMLDCAPITIGNDVWIAPRCGLYTANHALDRKRRREMVEFAEPITIGDDVWLGAGVTVLPGVTIGEGTVVGAGSTVVHDLPPGVLAVGSPARPVREVP</sequence>
<name>A0ABS5APY5_9PSEU</name>
<evidence type="ECO:0000259" key="4">
    <source>
        <dbReference type="SMART" id="SM01266"/>
    </source>
</evidence>
<dbReference type="SUPFAM" id="SSF51161">
    <property type="entry name" value="Trimeric LpxA-like enzymes"/>
    <property type="match status" value="1"/>
</dbReference>
<dbReference type="SMART" id="SM01266">
    <property type="entry name" value="Mac"/>
    <property type="match status" value="1"/>
</dbReference>
<dbReference type="EC" id="2.3.1.79" evidence="5"/>
<comment type="caution">
    <text evidence="5">The sequence shown here is derived from an EMBL/GenBank/DDBJ whole genome shotgun (WGS) entry which is preliminary data.</text>
</comment>
<dbReference type="RefSeq" id="WP_276329071.1">
    <property type="nucleotide sequence ID" value="NZ_JAGIOO010000001.1"/>
</dbReference>
<dbReference type="CDD" id="cd03357">
    <property type="entry name" value="LbH_MAT_GAT"/>
    <property type="match status" value="1"/>
</dbReference>
<dbReference type="Proteomes" id="UP001519363">
    <property type="component" value="Unassembled WGS sequence"/>
</dbReference>
<dbReference type="InterPro" id="IPR024688">
    <property type="entry name" value="Mac_dom"/>
</dbReference>
<organism evidence="5 6">
    <name type="scientific">Crossiella equi</name>
    <dbReference type="NCBI Taxonomy" id="130796"/>
    <lineage>
        <taxon>Bacteria</taxon>
        <taxon>Bacillati</taxon>
        <taxon>Actinomycetota</taxon>
        <taxon>Actinomycetes</taxon>
        <taxon>Pseudonocardiales</taxon>
        <taxon>Pseudonocardiaceae</taxon>
        <taxon>Crossiella</taxon>
    </lineage>
</organism>
<dbReference type="InterPro" id="IPR018357">
    <property type="entry name" value="Hexapep_transf_CS"/>
</dbReference>
<accession>A0ABS5APY5</accession>
<dbReference type="InterPro" id="IPR011004">
    <property type="entry name" value="Trimer_LpxA-like_sf"/>
</dbReference>
<comment type="similarity">
    <text evidence="1">Belongs to the transferase hexapeptide repeat family.</text>
</comment>
<dbReference type="EMBL" id="JAGIOO010000001">
    <property type="protein sequence ID" value="MBP2478623.1"/>
    <property type="molecule type" value="Genomic_DNA"/>
</dbReference>
<dbReference type="Gene3D" id="2.160.10.10">
    <property type="entry name" value="Hexapeptide repeat proteins"/>
    <property type="match status" value="1"/>
</dbReference>
<evidence type="ECO:0000256" key="1">
    <source>
        <dbReference type="ARBA" id="ARBA00007274"/>
    </source>
</evidence>
<proteinExistence type="inferred from homology"/>
<dbReference type="InterPro" id="IPR051159">
    <property type="entry name" value="Hexapeptide_acetyltransf"/>
</dbReference>
<dbReference type="PANTHER" id="PTHR23416">
    <property type="entry name" value="SIALIC ACID SYNTHASE-RELATED"/>
    <property type="match status" value="1"/>
</dbReference>
<reference evidence="5 6" key="1">
    <citation type="submission" date="2021-03" db="EMBL/GenBank/DDBJ databases">
        <title>Sequencing the genomes of 1000 actinobacteria strains.</title>
        <authorList>
            <person name="Klenk H.-P."/>
        </authorList>
    </citation>
    <scope>NUCLEOTIDE SEQUENCE [LARGE SCALE GENOMIC DNA]</scope>
    <source>
        <strain evidence="5 6">DSM 44580</strain>
    </source>
</reference>
<evidence type="ECO:0000256" key="3">
    <source>
        <dbReference type="ARBA" id="ARBA00022737"/>
    </source>
</evidence>
<keyword evidence="6" id="KW-1185">Reference proteome</keyword>
<evidence type="ECO:0000313" key="5">
    <source>
        <dbReference type="EMBL" id="MBP2478623.1"/>
    </source>
</evidence>
<dbReference type="InterPro" id="IPR001451">
    <property type="entry name" value="Hexapep"/>
</dbReference>
<dbReference type="PANTHER" id="PTHR23416:SF23">
    <property type="entry name" value="ACETYLTRANSFERASE C18B11.09C-RELATED"/>
    <property type="match status" value="1"/>
</dbReference>
<gene>
    <name evidence="5" type="ORF">JOF53_007495</name>
</gene>